<comment type="subunit">
    <text evidence="3">Part of the 50S ribosomal subunit.</text>
</comment>
<gene>
    <name evidence="9" type="ORF">FCM35_KLT15109</name>
</gene>
<evidence type="ECO:0000256" key="7">
    <source>
        <dbReference type="SAM" id="Coils"/>
    </source>
</evidence>
<reference evidence="9" key="1">
    <citation type="submission" date="2020-01" db="EMBL/GenBank/DDBJ databases">
        <title>Genome sequence of Kobresia littledalei, the first chromosome-level genome in the family Cyperaceae.</title>
        <authorList>
            <person name="Qu G."/>
        </authorList>
    </citation>
    <scope>NUCLEOTIDE SEQUENCE</scope>
    <source>
        <strain evidence="9">C.B.Clarke</strain>
        <tissue evidence="9">Leaf</tissue>
    </source>
</reference>
<dbReference type="Pfam" id="PF00276">
    <property type="entry name" value="Ribosomal_L23"/>
    <property type="match status" value="1"/>
</dbReference>
<comment type="function">
    <text evidence="1">Binds to 23S rRNA.</text>
</comment>
<evidence type="ECO:0000256" key="2">
    <source>
        <dbReference type="ARBA" id="ARBA00006700"/>
    </source>
</evidence>
<keyword evidence="7" id="KW-0175">Coiled coil</keyword>
<dbReference type="AlphaFoldDB" id="A0A833QB02"/>
<sequence length="192" mass="22052">MGSRLGRRVVHFANLPIKLMLPSPPFDSIREFAIRTIPSASKIEIRRVLESLYGFDVAEVRTLNYDGKKIKRGYLLATQPDYKKAYITLRSPLSISPDLFPIQAVRESMERKMAKAQSEVVESEEKRKHWLDERREEEINSAGAKKGYYNGHKTVYRGRGYDGGQRKGKREGRDEGKKFPLSGSRFWGKGNE</sequence>
<keyword evidence="4" id="KW-0689">Ribosomal protein</keyword>
<dbReference type="Proteomes" id="UP000623129">
    <property type="component" value="Unassembled WGS sequence"/>
</dbReference>
<dbReference type="EMBL" id="SWLB01000028">
    <property type="protein sequence ID" value="KAF3320975.1"/>
    <property type="molecule type" value="Genomic_DNA"/>
</dbReference>
<evidence type="ECO:0000256" key="4">
    <source>
        <dbReference type="ARBA" id="ARBA00022980"/>
    </source>
</evidence>
<dbReference type="SUPFAM" id="SSF54189">
    <property type="entry name" value="Ribosomal proteins S24e, L23 and L15e"/>
    <property type="match status" value="1"/>
</dbReference>
<evidence type="ECO:0000256" key="5">
    <source>
        <dbReference type="ARBA" id="ARBA00023274"/>
    </source>
</evidence>
<accession>A0A833QB02</accession>
<dbReference type="PANTHER" id="PTHR12059">
    <property type="entry name" value="RIBOSOMAL PROTEIN L23-RELATED"/>
    <property type="match status" value="1"/>
</dbReference>
<dbReference type="GO" id="GO:0005762">
    <property type="term" value="C:mitochondrial large ribosomal subunit"/>
    <property type="evidence" value="ECO:0007669"/>
    <property type="project" value="TreeGrafter"/>
</dbReference>
<evidence type="ECO:0000256" key="8">
    <source>
        <dbReference type="SAM" id="MobiDB-lite"/>
    </source>
</evidence>
<evidence type="ECO:0000256" key="6">
    <source>
        <dbReference type="ARBA" id="ARBA00039977"/>
    </source>
</evidence>
<dbReference type="InterPro" id="IPR012677">
    <property type="entry name" value="Nucleotide-bd_a/b_plait_sf"/>
</dbReference>
<evidence type="ECO:0000256" key="1">
    <source>
        <dbReference type="ARBA" id="ARBA00002500"/>
    </source>
</evidence>
<dbReference type="InterPro" id="IPR013025">
    <property type="entry name" value="Ribosomal_uL23-like"/>
</dbReference>
<evidence type="ECO:0000313" key="9">
    <source>
        <dbReference type="EMBL" id="KAF3320975.1"/>
    </source>
</evidence>
<evidence type="ECO:0000256" key="3">
    <source>
        <dbReference type="ARBA" id="ARBA00011838"/>
    </source>
</evidence>
<organism evidence="9 10">
    <name type="scientific">Carex littledalei</name>
    <dbReference type="NCBI Taxonomy" id="544730"/>
    <lineage>
        <taxon>Eukaryota</taxon>
        <taxon>Viridiplantae</taxon>
        <taxon>Streptophyta</taxon>
        <taxon>Embryophyta</taxon>
        <taxon>Tracheophyta</taxon>
        <taxon>Spermatophyta</taxon>
        <taxon>Magnoliopsida</taxon>
        <taxon>Liliopsida</taxon>
        <taxon>Poales</taxon>
        <taxon>Cyperaceae</taxon>
        <taxon>Cyperoideae</taxon>
        <taxon>Cariceae</taxon>
        <taxon>Carex</taxon>
        <taxon>Carex subgen. Euthyceras</taxon>
    </lineage>
</organism>
<dbReference type="OrthoDB" id="275582at2759"/>
<dbReference type="GO" id="GO:0003735">
    <property type="term" value="F:structural constituent of ribosome"/>
    <property type="evidence" value="ECO:0007669"/>
    <property type="project" value="InterPro"/>
</dbReference>
<protein>
    <recommendedName>
        <fullName evidence="6">Large ribosomal subunit protein uL23m</fullName>
    </recommendedName>
</protein>
<dbReference type="FunFam" id="3.30.70.330:FF:000436">
    <property type="entry name" value="50S ribosomal protein L23"/>
    <property type="match status" value="1"/>
</dbReference>
<comment type="caution">
    <text evidence="9">The sequence shown here is derived from an EMBL/GenBank/DDBJ whole genome shotgun (WGS) entry which is preliminary data.</text>
</comment>
<proteinExistence type="inferred from homology"/>
<comment type="similarity">
    <text evidence="2">Belongs to the universal ribosomal protein uL23 family.</text>
</comment>
<dbReference type="GO" id="GO:0032543">
    <property type="term" value="P:mitochondrial translation"/>
    <property type="evidence" value="ECO:0007669"/>
    <property type="project" value="TreeGrafter"/>
</dbReference>
<evidence type="ECO:0000313" key="10">
    <source>
        <dbReference type="Proteomes" id="UP000623129"/>
    </source>
</evidence>
<keyword evidence="5" id="KW-0687">Ribonucleoprotein</keyword>
<dbReference type="Gene3D" id="3.30.70.330">
    <property type="match status" value="1"/>
</dbReference>
<feature type="region of interest" description="Disordered" evidence="8">
    <location>
        <begin position="149"/>
        <end position="192"/>
    </location>
</feature>
<keyword evidence="10" id="KW-1185">Reference proteome</keyword>
<dbReference type="PANTHER" id="PTHR12059:SF5">
    <property type="entry name" value="LARGE RIBOSOMAL SUBUNIT PROTEIN UL23M"/>
    <property type="match status" value="1"/>
</dbReference>
<feature type="coiled-coil region" evidence="7">
    <location>
        <begin position="106"/>
        <end position="133"/>
    </location>
</feature>
<dbReference type="InterPro" id="IPR012678">
    <property type="entry name" value="Ribosomal_uL23/eL15/eS24_sf"/>
</dbReference>
<name>A0A833QB02_9POAL</name>